<evidence type="ECO:0000313" key="3">
    <source>
        <dbReference type="EMBL" id="KAK9931773.1"/>
    </source>
</evidence>
<dbReference type="SUPFAM" id="SSF53098">
    <property type="entry name" value="Ribonuclease H-like"/>
    <property type="match status" value="1"/>
</dbReference>
<dbReference type="EMBL" id="JBEDUW010000004">
    <property type="protein sequence ID" value="KAK9931773.1"/>
    <property type="molecule type" value="Genomic_DNA"/>
</dbReference>
<protein>
    <recommendedName>
        <fullName evidence="2">Integrase catalytic domain-containing protein</fullName>
    </recommendedName>
</protein>
<dbReference type="InterPro" id="IPR012337">
    <property type="entry name" value="RNaseH-like_sf"/>
</dbReference>
<dbReference type="GO" id="GO:0003676">
    <property type="term" value="F:nucleic acid binding"/>
    <property type="evidence" value="ECO:0007669"/>
    <property type="project" value="InterPro"/>
</dbReference>
<dbReference type="InterPro" id="IPR039537">
    <property type="entry name" value="Retrotran_Ty1/copia-like"/>
</dbReference>
<evidence type="ECO:0000259" key="2">
    <source>
        <dbReference type="PROSITE" id="PS50994"/>
    </source>
</evidence>
<feature type="compositionally biased region" description="Acidic residues" evidence="1">
    <location>
        <begin position="290"/>
        <end position="309"/>
    </location>
</feature>
<dbReference type="Pfam" id="PF00665">
    <property type="entry name" value="rve"/>
    <property type="match status" value="1"/>
</dbReference>
<evidence type="ECO:0000313" key="4">
    <source>
        <dbReference type="Proteomes" id="UP001457282"/>
    </source>
</evidence>
<dbReference type="Pfam" id="PF25597">
    <property type="entry name" value="SH3_retrovirus"/>
    <property type="match status" value="1"/>
</dbReference>
<organism evidence="3 4">
    <name type="scientific">Rubus argutus</name>
    <name type="common">Southern blackberry</name>
    <dbReference type="NCBI Taxonomy" id="59490"/>
    <lineage>
        <taxon>Eukaryota</taxon>
        <taxon>Viridiplantae</taxon>
        <taxon>Streptophyta</taxon>
        <taxon>Embryophyta</taxon>
        <taxon>Tracheophyta</taxon>
        <taxon>Spermatophyta</taxon>
        <taxon>Magnoliopsida</taxon>
        <taxon>eudicotyledons</taxon>
        <taxon>Gunneridae</taxon>
        <taxon>Pentapetalae</taxon>
        <taxon>rosids</taxon>
        <taxon>fabids</taxon>
        <taxon>Rosales</taxon>
        <taxon>Rosaceae</taxon>
        <taxon>Rosoideae</taxon>
        <taxon>Rosoideae incertae sedis</taxon>
        <taxon>Rubus</taxon>
    </lineage>
</organism>
<evidence type="ECO:0000256" key="1">
    <source>
        <dbReference type="SAM" id="MobiDB-lite"/>
    </source>
</evidence>
<feature type="region of interest" description="Disordered" evidence="1">
    <location>
        <begin position="290"/>
        <end position="353"/>
    </location>
</feature>
<gene>
    <name evidence="3" type="ORF">M0R45_019037</name>
</gene>
<name>A0AAW1X628_RUBAR</name>
<dbReference type="InterPro" id="IPR057670">
    <property type="entry name" value="SH3_retrovirus"/>
</dbReference>
<accession>A0AAW1X628</accession>
<dbReference type="Proteomes" id="UP001457282">
    <property type="component" value="Unassembled WGS sequence"/>
</dbReference>
<reference evidence="3 4" key="1">
    <citation type="journal article" date="2023" name="G3 (Bethesda)">
        <title>A chromosome-length genome assembly and annotation of blackberry (Rubus argutus, cv. 'Hillquist').</title>
        <authorList>
            <person name="Bruna T."/>
            <person name="Aryal R."/>
            <person name="Dudchenko O."/>
            <person name="Sargent D.J."/>
            <person name="Mead D."/>
            <person name="Buti M."/>
            <person name="Cavallini A."/>
            <person name="Hytonen T."/>
            <person name="Andres J."/>
            <person name="Pham M."/>
            <person name="Weisz D."/>
            <person name="Mascagni F."/>
            <person name="Usai G."/>
            <person name="Natali L."/>
            <person name="Bassil N."/>
            <person name="Fernandez G.E."/>
            <person name="Lomsadze A."/>
            <person name="Armour M."/>
            <person name="Olukolu B."/>
            <person name="Poorten T."/>
            <person name="Britton C."/>
            <person name="Davik J."/>
            <person name="Ashrafi H."/>
            <person name="Aiden E.L."/>
            <person name="Borodovsky M."/>
            <person name="Worthington M."/>
        </authorList>
    </citation>
    <scope>NUCLEOTIDE SEQUENCE [LARGE SCALE GENOMIC DNA]</scope>
    <source>
        <strain evidence="3">PI 553951</strain>
    </source>
</reference>
<dbReference type="PROSITE" id="PS50994">
    <property type="entry name" value="INTEGRASE"/>
    <property type="match status" value="1"/>
</dbReference>
<proteinExistence type="predicted"/>
<comment type="caution">
    <text evidence="3">The sequence shown here is derived from an EMBL/GenBank/DDBJ whole genome shotgun (WGS) entry which is preliminary data.</text>
</comment>
<dbReference type="PANTHER" id="PTHR42648:SF18">
    <property type="entry name" value="RETROTRANSPOSON, UNCLASSIFIED-LIKE PROTEIN"/>
    <property type="match status" value="1"/>
</dbReference>
<feature type="domain" description="Integrase catalytic" evidence="2">
    <location>
        <begin position="25"/>
        <end position="201"/>
    </location>
</feature>
<keyword evidence="4" id="KW-1185">Reference proteome</keyword>
<sequence length="353" mass="40650">MVHGLPKLPASDIVCADCLKGKQHRESLPKRSTWRASEKLELVHADLCGPITPTSNSHKRYLLCFIDDFSRKTWSYLLTEKSEAFTSFKYLKSYMEKETGLSIKCLRTDRGGEFTSGEFNDFCRKNGIKRQFTTAYTPQQNGVTERKNRTVMNMVRCMLSEKRIPKTFWPEAANWAIYVLNRCPTLVVKDATPQEAWSGVKPSVEHLKVFWCVCHIHVPDVRRTKLEDKSFSCVFLGVSEESKDYKLYDPVGKKILISRDVVFEENKSWEWDRSYNDQVLVDLEWGENEEQLSDVEESESDVEVNDDVEPSPTSTEGPSSQSSLSSNEERNRRSPVWMQDYVSGEGLSEETMM</sequence>
<dbReference type="AlphaFoldDB" id="A0AAW1X628"/>
<dbReference type="Gene3D" id="3.30.420.10">
    <property type="entry name" value="Ribonuclease H-like superfamily/Ribonuclease H"/>
    <property type="match status" value="1"/>
</dbReference>
<dbReference type="InterPro" id="IPR036397">
    <property type="entry name" value="RNaseH_sf"/>
</dbReference>
<dbReference type="PANTHER" id="PTHR42648">
    <property type="entry name" value="TRANSPOSASE, PUTATIVE-RELATED"/>
    <property type="match status" value="1"/>
</dbReference>
<feature type="compositionally biased region" description="Low complexity" evidence="1">
    <location>
        <begin position="310"/>
        <end position="326"/>
    </location>
</feature>
<dbReference type="InterPro" id="IPR001584">
    <property type="entry name" value="Integrase_cat-core"/>
</dbReference>
<dbReference type="GO" id="GO:0015074">
    <property type="term" value="P:DNA integration"/>
    <property type="evidence" value="ECO:0007669"/>
    <property type="project" value="InterPro"/>
</dbReference>